<feature type="region of interest" description="Disordered" evidence="1">
    <location>
        <begin position="1"/>
        <end position="49"/>
    </location>
</feature>
<dbReference type="GO" id="GO:0070888">
    <property type="term" value="F:E-box binding"/>
    <property type="evidence" value="ECO:0007669"/>
    <property type="project" value="TreeGrafter"/>
</dbReference>
<dbReference type="GO" id="GO:0046983">
    <property type="term" value="F:protein dimerization activity"/>
    <property type="evidence" value="ECO:0007669"/>
    <property type="project" value="InterPro"/>
</dbReference>
<dbReference type="GO" id="GO:0045944">
    <property type="term" value="P:positive regulation of transcription by RNA polymerase II"/>
    <property type="evidence" value="ECO:0007669"/>
    <property type="project" value="TreeGrafter"/>
</dbReference>
<sequence>MTDQEVASFTLSMASPDHQSLQSTKGDNSQGRKKRYSKARRRLRSPTQVLRAKRTRRIKANDRERNRMHMLNGALDRLRCVLPTTDDNKLTKIETLRFAHNYIWALSETLRRFDAGQETMPDEVVLDMGGMIIKIGTEGNTISTSPENQTGHLDVNACSPSYPRVKSDSRCSPSSEQVFSPAMTSSVTNPGSQQSFCGTPEPLPSCWEALSDQSSTDTTSSTTFPAYAESAFHPDPVHLPSYALPTAVNDCATFSDAFYDERLQLPLGEPDLAFLRCD</sequence>
<evidence type="ECO:0000256" key="1">
    <source>
        <dbReference type="SAM" id="MobiDB-lite"/>
    </source>
</evidence>
<gene>
    <name evidence="2" type="ORF">CTOB1V02_LOCUS2778</name>
</gene>
<evidence type="ECO:0000313" key="2">
    <source>
        <dbReference type="EMBL" id="CAD7224825.1"/>
    </source>
</evidence>
<organism evidence="2">
    <name type="scientific">Cyprideis torosa</name>
    <dbReference type="NCBI Taxonomy" id="163714"/>
    <lineage>
        <taxon>Eukaryota</taxon>
        <taxon>Metazoa</taxon>
        <taxon>Ecdysozoa</taxon>
        <taxon>Arthropoda</taxon>
        <taxon>Crustacea</taxon>
        <taxon>Oligostraca</taxon>
        <taxon>Ostracoda</taxon>
        <taxon>Podocopa</taxon>
        <taxon>Podocopida</taxon>
        <taxon>Cytherocopina</taxon>
        <taxon>Cytheroidea</taxon>
        <taxon>Cytherideidae</taxon>
        <taxon>Cyprideis</taxon>
    </lineage>
</organism>
<dbReference type="InterPro" id="IPR036638">
    <property type="entry name" value="HLH_DNA-bd_sf"/>
</dbReference>
<proteinExistence type="predicted"/>
<dbReference type="GO" id="GO:0007423">
    <property type="term" value="P:sensory organ development"/>
    <property type="evidence" value="ECO:0007669"/>
    <property type="project" value="TreeGrafter"/>
</dbReference>
<dbReference type="SMART" id="SM00353">
    <property type="entry name" value="HLH"/>
    <property type="match status" value="1"/>
</dbReference>
<dbReference type="SUPFAM" id="SSF47459">
    <property type="entry name" value="HLH, helix-loop-helix DNA-binding domain"/>
    <property type="match status" value="1"/>
</dbReference>
<dbReference type="PROSITE" id="PS50888">
    <property type="entry name" value="BHLH"/>
    <property type="match status" value="1"/>
</dbReference>
<dbReference type="Gene3D" id="4.10.280.10">
    <property type="entry name" value="Helix-loop-helix DNA-binding domain"/>
    <property type="match status" value="1"/>
</dbReference>
<dbReference type="OrthoDB" id="5969565at2759"/>
<reference evidence="2" key="1">
    <citation type="submission" date="2020-11" db="EMBL/GenBank/DDBJ databases">
        <authorList>
            <person name="Tran Van P."/>
        </authorList>
    </citation>
    <scope>NUCLEOTIDE SEQUENCE</scope>
</reference>
<dbReference type="InterPro" id="IPR011598">
    <property type="entry name" value="bHLH_dom"/>
</dbReference>
<accession>A0A7R8W6T3</accession>
<dbReference type="PANTHER" id="PTHR19290">
    <property type="entry name" value="BASIC HELIX-LOOP-HELIX PROTEIN NEUROGENIN-RELATED"/>
    <property type="match status" value="1"/>
</dbReference>
<dbReference type="CDD" id="cd11428">
    <property type="entry name" value="bHLH_TS_NGN"/>
    <property type="match status" value="1"/>
</dbReference>
<dbReference type="EMBL" id="OB660446">
    <property type="protein sequence ID" value="CAD7224825.1"/>
    <property type="molecule type" value="Genomic_DNA"/>
</dbReference>
<feature type="compositionally biased region" description="Basic residues" evidence="1">
    <location>
        <begin position="31"/>
        <end position="44"/>
    </location>
</feature>
<protein>
    <submittedName>
        <fullName evidence="2">Uncharacterized protein</fullName>
    </submittedName>
</protein>
<dbReference type="GO" id="GO:0061564">
    <property type="term" value="P:axon development"/>
    <property type="evidence" value="ECO:0007669"/>
    <property type="project" value="TreeGrafter"/>
</dbReference>
<dbReference type="AlphaFoldDB" id="A0A7R8W6T3"/>
<dbReference type="PANTHER" id="PTHR19290:SF163">
    <property type="entry name" value="BASIC HELIX-LOOP-HELIX NEURAL TRANSCRIPTION FACTOR TAP"/>
    <property type="match status" value="1"/>
</dbReference>
<name>A0A7R8W6T3_9CRUS</name>
<dbReference type="Pfam" id="PF00010">
    <property type="entry name" value="HLH"/>
    <property type="match status" value="1"/>
</dbReference>
<dbReference type="InterPro" id="IPR050359">
    <property type="entry name" value="bHLH_transcription_factors"/>
</dbReference>
<feature type="compositionally biased region" description="Polar residues" evidence="1">
    <location>
        <begin position="1"/>
        <end position="29"/>
    </location>
</feature>
<dbReference type="GO" id="GO:0000981">
    <property type="term" value="F:DNA-binding transcription factor activity, RNA polymerase II-specific"/>
    <property type="evidence" value="ECO:0007669"/>
    <property type="project" value="TreeGrafter"/>
</dbReference>
<dbReference type="GO" id="GO:0005634">
    <property type="term" value="C:nucleus"/>
    <property type="evidence" value="ECO:0007669"/>
    <property type="project" value="TreeGrafter"/>
</dbReference>